<dbReference type="NCBIfam" id="TIGR00231">
    <property type="entry name" value="small_GTP"/>
    <property type="match status" value="1"/>
</dbReference>
<evidence type="ECO:0000256" key="1">
    <source>
        <dbReference type="ARBA" id="ARBA00022741"/>
    </source>
</evidence>
<dbReference type="Pfam" id="PF00071">
    <property type="entry name" value="Ras"/>
    <property type="match status" value="1"/>
</dbReference>
<dbReference type="PROSITE" id="PS51419">
    <property type="entry name" value="RAB"/>
    <property type="match status" value="1"/>
</dbReference>
<sequence>MNDSEPDYKFKICVIGSSGCGKTAIVDQLINEKFNDQTKPTIGVSYRPYCFTINDFIIQLELWDTAGQEKYKSVAKTYFRNALGCVLVFDTTDQNSFDELPFWLQQFRQLANPNAMILLVGNKNDLTDQRQIQPETAEQFAKDNLTVYVETSALTGHNVRETFQRIAHGLFDLVRSEKLNVKPVNSSSVPPQENKEPTLSDLADTVPSVRGCIC</sequence>
<dbReference type="EMBL" id="JAPFFF010000007">
    <property type="protein sequence ID" value="KAK8886179.1"/>
    <property type="molecule type" value="Genomic_DNA"/>
</dbReference>
<dbReference type="SMART" id="SM00176">
    <property type="entry name" value="RAN"/>
    <property type="match status" value="1"/>
</dbReference>
<reference evidence="2 3" key="1">
    <citation type="submission" date="2024-04" db="EMBL/GenBank/DDBJ databases">
        <title>Tritrichomonas musculus Genome.</title>
        <authorList>
            <person name="Alves-Ferreira E."/>
            <person name="Grigg M."/>
            <person name="Lorenzi H."/>
            <person name="Galac M."/>
        </authorList>
    </citation>
    <scope>NUCLEOTIDE SEQUENCE [LARGE SCALE GENOMIC DNA]</scope>
    <source>
        <strain evidence="2 3">EAF2021</strain>
    </source>
</reference>
<gene>
    <name evidence="2" type="ORF">M9Y10_041639</name>
</gene>
<dbReference type="PRINTS" id="PR00449">
    <property type="entry name" value="RASTRNSFRMNG"/>
</dbReference>
<protein>
    <recommendedName>
        <fullName evidence="4">Ras family protein</fullName>
    </recommendedName>
</protein>
<comment type="caution">
    <text evidence="2">The sequence shown here is derived from an EMBL/GenBank/DDBJ whole genome shotgun (WGS) entry which is preliminary data.</text>
</comment>
<dbReference type="PROSITE" id="PS51421">
    <property type="entry name" value="RAS"/>
    <property type="match status" value="1"/>
</dbReference>
<dbReference type="PANTHER" id="PTHR47978">
    <property type="match status" value="1"/>
</dbReference>
<keyword evidence="3" id="KW-1185">Reference proteome</keyword>
<dbReference type="SUPFAM" id="SSF52540">
    <property type="entry name" value="P-loop containing nucleoside triphosphate hydrolases"/>
    <property type="match status" value="1"/>
</dbReference>
<dbReference type="InterPro" id="IPR001806">
    <property type="entry name" value="Small_GTPase"/>
</dbReference>
<dbReference type="SMART" id="SM00173">
    <property type="entry name" value="RAS"/>
    <property type="match status" value="1"/>
</dbReference>
<name>A0ABR2K554_9EUKA</name>
<dbReference type="InterPro" id="IPR005225">
    <property type="entry name" value="Small_GTP-bd"/>
</dbReference>
<proteinExistence type="predicted"/>
<dbReference type="InterPro" id="IPR027417">
    <property type="entry name" value="P-loop_NTPase"/>
</dbReference>
<evidence type="ECO:0000313" key="3">
    <source>
        <dbReference type="Proteomes" id="UP001470230"/>
    </source>
</evidence>
<dbReference type="Proteomes" id="UP001470230">
    <property type="component" value="Unassembled WGS sequence"/>
</dbReference>
<dbReference type="Gene3D" id="3.40.50.300">
    <property type="entry name" value="P-loop containing nucleotide triphosphate hydrolases"/>
    <property type="match status" value="1"/>
</dbReference>
<accession>A0ABR2K554</accession>
<organism evidence="2 3">
    <name type="scientific">Tritrichomonas musculus</name>
    <dbReference type="NCBI Taxonomy" id="1915356"/>
    <lineage>
        <taxon>Eukaryota</taxon>
        <taxon>Metamonada</taxon>
        <taxon>Parabasalia</taxon>
        <taxon>Tritrichomonadida</taxon>
        <taxon>Tritrichomonadidae</taxon>
        <taxon>Tritrichomonas</taxon>
    </lineage>
</organism>
<dbReference type="CDD" id="cd00154">
    <property type="entry name" value="Rab"/>
    <property type="match status" value="1"/>
</dbReference>
<evidence type="ECO:0008006" key="4">
    <source>
        <dbReference type="Google" id="ProtNLM"/>
    </source>
</evidence>
<dbReference type="PROSITE" id="PS51417">
    <property type="entry name" value="ARF"/>
    <property type="match status" value="1"/>
</dbReference>
<dbReference type="SMART" id="SM00174">
    <property type="entry name" value="RHO"/>
    <property type="match status" value="1"/>
</dbReference>
<evidence type="ECO:0000313" key="2">
    <source>
        <dbReference type="EMBL" id="KAK8886179.1"/>
    </source>
</evidence>
<keyword evidence="1" id="KW-0547">Nucleotide-binding</keyword>
<dbReference type="SMART" id="SM00175">
    <property type="entry name" value="RAB"/>
    <property type="match status" value="1"/>
</dbReference>